<sequence length="43" mass="5169">MGSIWDRNDAFYDESLFSIQGHHLVFAWYHGKTTHLRLVFCLR</sequence>
<gene>
    <name evidence="1" type="ORF">COLO4_31982</name>
</gene>
<reference evidence="2" key="1">
    <citation type="submission" date="2013-09" db="EMBL/GenBank/DDBJ databases">
        <title>Corchorus olitorius genome sequencing.</title>
        <authorList>
            <person name="Alam M."/>
            <person name="Haque M.S."/>
            <person name="Islam M.S."/>
            <person name="Emdad E.M."/>
            <person name="Islam M.M."/>
            <person name="Ahmed B."/>
            <person name="Halim A."/>
            <person name="Hossen Q.M.M."/>
            <person name="Hossain M.Z."/>
            <person name="Ahmed R."/>
            <person name="Khan M.M."/>
            <person name="Islam R."/>
            <person name="Rashid M.M."/>
            <person name="Khan S.A."/>
            <person name="Rahman M.S."/>
            <person name="Alam M."/>
            <person name="Yahiya A.S."/>
            <person name="Khan M.S."/>
            <person name="Azam M.S."/>
            <person name="Haque T."/>
            <person name="Lashkar M.Z.H."/>
            <person name="Akhand A.I."/>
            <person name="Morshed G."/>
            <person name="Roy S."/>
            <person name="Uddin K.S."/>
            <person name="Rabeya T."/>
            <person name="Hossain A.S."/>
            <person name="Chowdhury A."/>
            <person name="Snigdha A.R."/>
            <person name="Mortoza M.S."/>
            <person name="Matin S.A."/>
            <person name="Hoque S.M.E."/>
            <person name="Islam M.K."/>
            <person name="Roy D.K."/>
            <person name="Haider R."/>
            <person name="Moosa M.M."/>
            <person name="Elias S.M."/>
            <person name="Hasan A.M."/>
            <person name="Jahan S."/>
            <person name="Shafiuddin M."/>
            <person name="Mahmood N."/>
            <person name="Shommy N.S."/>
        </authorList>
    </citation>
    <scope>NUCLEOTIDE SEQUENCE [LARGE SCALE GENOMIC DNA]</scope>
    <source>
        <strain evidence="2">cv. O-4</strain>
    </source>
</reference>
<comment type="caution">
    <text evidence="1">The sequence shown here is derived from an EMBL/GenBank/DDBJ whole genome shotgun (WGS) entry which is preliminary data.</text>
</comment>
<dbReference type="AlphaFoldDB" id="A0A1R3H303"/>
<evidence type="ECO:0000313" key="1">
    <source>
        <dbReference type="EMBL" id="OMO64620.1"/>
    </source>
</evidence>
<evidence type="ECO:0000313" key="2">
    <source>
        <dbReference type="Proteomes" id="UP000187203"/>
    </source>
</evidence>
<keyword evidence="2" id="KW-1185">Reference proteome</keyword>
<accession>A0A1R3H303</accession>
<dbReference type="Proteomes" id="UP000187203">
    <property type="component" value="Unassembled WGS sequence"/>
</dbReference>
<organism evidence="1 2">
    <name type="scientific">Corchorus olitorius</name>
    <dbReference type="NCBI Taxonomy" id="93759"/>
    <lineage>
        <taxon>Eukaryota</taxon>
        <taxon>Viridiplantae</taxon>
        <taxon>Streptophyta</taxon>
        <taxon>Embryophyta</taxon>
        <taxon>Tracheophyta</taxon>
        <taxon>Spermatophyta</taxon>
        <taxon>Magnoliopsida</taxon>
        <taxon>eudicotyledons</taxon>
        <taxon>Gunneridae</taxon>
        <taxon>Pentapetalae</taxon>
        <taxon>rosids</taxon>
        <taxon>malvids</taxon>
        <taxon>Malvales</taxon>
        <taxon>Malvaceae</taxon>
        <taxon>Grewioideae</taxon>
        <taxon>Apeibeae</taxon>
        <taxon>Corchorus</taxon>
    </lineage>
</organism>
<proteinExistence type="predicted"/>
<protein>
    <submittedName>
        <fullName evidence="1">Uncharacterized protein</fullName>
    </submittedName>
</protein>
<dbReference type="EMBL" id="AWUE01020904">
    <property type="protein sequence ID" value="OMO64620.1"/>
    <property type="molecule type" value="Genomic_DNA"/>
</dbReference>
<name>A0A1R3H303_9ROSI</name>